<evidence type="ECO:0000313" key="9">
    <source>
        <dbReference type="Proteomes" id="UP001163846"/>
    </source>
</evidence>
<dbReference type="SMART" id="SM00392">
    <property type="entry name" value="PROF"/>
    <property type="match status" value="1"/>
</dbReference>
<sequence>MSWQAYVDTNLLGTKKVTEAAILGAQGGVWATSSGFELSAAEQAAIVQAHKNPDETRSSGLVIGGVKYFCLQADARSIYLKKGADGVILVKTQQAILCCLYKGPLQQPEAAPVVEGLADYLINAGF</sequence>
<evidence type="ECO:0000313" key="8">
    <source>
        <dbReference type="EMBL" id="KAJ3838032.1"/>
    </source>
</evidence>
<dbReference type="Proteomes" id="UP001163846">
    <property type="component" value="Unassembled WGS sequence"/>
</dbReference>
<protein>
    <recommendedName>
        <fullName evidence="7">Profilin</fullName>
    </recommendedName>
</protein>
<comment type="subcellular location">
    <subcellularLocation>
        <location evidence="1">Cytoplasm</location>
        <location evidence="1">Cytoskeleton</location>
    </subcellularLocation>
</comment>
<dbReference type="PANTHER" id="PTHR11604">
    <property type="entry name" value="PROFILIN"/>
    <property type="match status" value="1"/>
</dbReference>
<evidence type="ECO:0000256" key="2">
    <source>
        <dbReference type="ARBA" id="ARBA00010058"/>
    </source>
</evidence>
<organism evidence="8 9">
    <name type="scientific">Lentinula raphanica</name>
    <dbReference type="NCBI Taxonomy" id="153919"/>
    <lineage>
        <taxon>Eukaryota</taxon>
        <taxon>Fungi</taxon>
        <taxon>Dikarya</taxon>
        <taxon>Basidiomycota</taxon>
        <taxon>Agaricomycotina</taxon>
        <taxon>Agaricomycetes</taxon>
        <taxon>Agaricomycetidae</taxon>
        <taxon>Agaricales</taxon>
        <taxon>Marasmiineae</taxon>
        <taxon>Omphalotaceae</taxon>
        <taxon>Lentinula</taxon>
    </lineage>
</organism>
<evidence type="ECO:0000256" key="1">
    <source>
        <dbReference type="ARBA" id="ARBA00004245"/>
    </source>
</evidence>
<accession>A0AA38UDN0</accession>
<dbReference type="PRINTS" id="PR00392">
    <property type="entry name" value="PROFILIN"/>
</dbReference>
<evidence type="ECO:0000256" key="5">
    <source>
        <dbReference type="ARBA" id="ARBA00023212"/>
    </source>
</evidence>
<dbReference type="SUPFAM" id="SSF55770">
    <property type="entry name" value="Profilin (actin-binding protein)"/>
    <property type="match status" value="1"/>
</dbReference>
<dbReference type="EMBL" id="MU806207">
    <property type="protein sequence ID" value="KAJ3838032.1"/>
    <property type="molecule type" value="Genomic_DNA"/>
</dbReference>
<dbReference type="CDD" id="cd00148">
    <property type="entry name" value="PROF"/>
    <property type="match status" value="1"/>
</dbReference>
<evidence type="ECO:0000256" key="7">
    <source>
        <dbReference type="RuleBase" id="RU003909"/>
    </source>
</evidence>
<dbReference type="AlphaFoldDB" id="A0AA38UDN0"/>
<dbReference type="GO" id="GO:0003785">
    <property type="term" value="F:actin monomer binding"/>
    <property type="evidence" value="ECO:0007669"/>
    <property type="project" value="TreeGrafter"/>
</dbReference>
<dbReference type="InterPro" id="IPR036140">
    <property type="entry name" value="PFN_sf"/>
</dbReference>
<dbReference type="PRINTS" id="PR01640">
    <property type="entry name" value="PROFILINPLNT"/>
</dbReference>
<dbReference type="Gene3D" id="3.30.450.30">
    <property type="entry name" value="Dynein light chain 2a, cytoplasmic"/>
    <property type="match status" value="1"/>
</dbReference>
<dbReference type="GO" id="GO:0005856">
    <property type="term" value="C:cytoskeleton"/>
    <property type="evidence" value="ECO:0007669"/>
    <property type="project" value="UniProtKB-SubCell"/>
</dbReference>
<dbReference type="InterPro" id="IPR048278">
    <property type="entry name" value="PFN"/>
</dbReference>
<dbReference type="FunFam" id="3.30.450.30:FF:000001">
    <property type="entry name" value="Profilin"/>
    <property type="match status" value="1"/>
</dbReference>
<comment type="similarity">
    <text evidence="2 7">Belongs to the profilin family.</text>
</comment>
<evidence type="ECO:0000256" key="4">
    <source>
        <dbReference type="ARBA" id="ARBA00023203"/>
    </source>
</evidence>
<comment type="caution">
    <text evidence="8">The sequence shown here is derived from an EMBL/GenBank/DDBJ whole genome shotgun (WGS) entry which is preliminary data.</text>
</comment>
<keyword evidence="9" id="KW-1185">Reference proteome</keyword>
<name>A0AA38UDN0_9AGAR</name>
<dbReference type="GO" id="GO:0005938">
    <property type="term" value="C:cell cortex"/>
    <property type="evidence" value="ECO:0007669"/>
    <property type="project" value="TreeGrafter"/>
</dbReference>
<dbReference type="InterPro" id="IPR005455">
    <property type="entry name" value="PFN_euk"/>
</dbReference>
<dbReference type="InterPro" id="IPR027310">
    <property type="entry name" value="Profilin_CS"/>
</dbReference>
<keyword evidence="3" id="KW-0963">Cytoplasm</keyword>
<evidence type="ECO:0000256" key="3">
    <source>
        <dbReference type="ARBA" id="ARBA00022490"/>
    </source>
</evidence>
<evidence type="ECO:0000256" key="6">
    <source>
        <dbReference type="RuleBase" id="RU003908"/>
    </source>
</evidence>
<keyword evidence="5 6" id="KW-0206">Cytoskeleton</keyword>
<keyword evidence="4 7" id="KW-0009">Actin-binding</keyword>
<dbReference type="Pfam" id="PF00235">
    <property type="entry name" value="Profilin"/>
    <property type="match status" value="1"/>
</dbReference>
<comment type="function">
    <text evidence="6">Binds to actin and affects the structure of the cytoskeleton. At high concentrations, profilin prevents the polymerization of actin, whereas it enhances it at low concentrations.</text>
</comment>
<comment type="subunit">
    <text evidence="6">Occurs in many kinds of cells as a complex with monomeric actin in a 1:1 ratio.</text>
</comment>
<gene>
    <name evidence="8" type="ORF">F5878DRAFT_652294</name>
</gene>
<dbReference type="PROSITE" id="PS00414">
    <property type="entry name" value="PROFILIN"/>
    <property type="match status" value="1"/>
</dbReference>
<reference evidence="8" key="1">
    <citation type="submission" date="2022-08" db="EMBL/GenBank/DDBJ databases">
        <authorList>
            <consortium name="DOE Joint Genome Institute"/>
            <person name="Min B."/>
            <person name="Riley R."/>
            <person name="Sierra-Patev S."/>
            <person name="Naranjo-Ortiz M."/>
            <person name="Looney B."/>
            <person name="Konkel Z."/>
            <person name="Slot J.C."/>
            <person name="Sakamoto Y."/>
            <person name="Steenwyk J.L."/>
            <person name="Rokas A."/>
            <person name="Carro J."/>
            <person name="Camarero S."/>
            <person name="Ferreira P."/>
            <person name="Molpeceres G."/>
            <person name="Ruiz-Duenas F.J."/>
            <person name="Serrano A."/>
            <person name="Henrissat B."/>
            <person name="Drula E."/>
            <person name="Hughes K.W."/>
            <person name="Mata J.L."/>
            <person name="Ishikawa N.K."/>
            <person name="Vargas-Isla R."/>
            <person name="Ushijima S."/>
            <person name="Smith C.A."/>
            <person name="Ahrendt S."/>
            <person name="Andreopoulos W."/>
            <person name="He G."/>
            <person name="Labutti K."/>
            <person name="Lipzen A."/>
            <person name="Ng V."/>
            <person name="Sandor L."/>
            <person name="Barry K."/>
            <person name="Martinez A.T."/>
            <person name="Xiao Y."/>
            <person name="Gibbons J.G."/>
            <person name="Terashima K."/>
            <person name="Hibbett D.S."/>
            <person name="Grigoriev I.V."/>
        </authorList>
    </citation>
    <scope>NUCLEOTIDE SEQUENCE</scope>
    <source>
        <strain evidence="8">TFB9207</strain>
    </source>
</reference>
<dbReference type="PANTHER" id="PTHR11604:SF0">
    <property type="entry name" value="PROFILIN"/>
    <property type="match status" value="1"/>
</dbReference>
<proteinExistence type="inferred from homology"/>